<dbReference type="AlphaFoldDB" id="A0A327M974"/>
<sequence>MGEVVNLNRMRKARAKAEAATQAAANRVRHGRTAVEKENDRRAEARRQALLEGARRTSPEEEGPA</sequence>
<gene>
    <name evidence="2" type="ORF">DOO78_12340</name>
</gene>
<keyword evidence="3" id="KW-1185">Reference proteome</keyword>
<evidence type="ECO:0000313" key="2">
    <source>
        <dbReference type="EMBL" id="RAI58854.1"/>
    </source>
</evidence>
<evidence type="ECO:0000313" key="3">
    <source>
        <dbReference type="Proteomes" id="UP000249065"/>
    </source>
</evidence>
<evidence type="ECO:0000256" key="1">
    <source>
        <dbReference type="SAM" id="MobiDB-lite"/>
    </source>
</evidence>
<name>A0A327M974_9PROT</name>
<reference evidence="3" key="1">
    <citation type="submission" date="2018-06" db="EMBL/GenBank/DDBJ databases">
        <authorList>
            <person name="Khan S.A."/>
        </authorList>
    </citation>
    <scope>NUCLEOTIDE SEQUENCE [LARGE SCALE GENOMIC DNA]</scope>
    <source>
        <strain evidence="3">DB-1506</strain>
    </source>
</reference>
<protein>
    <submittedName>
        <fullName evidence="2">DUF4169 domain-containing protein</fullName>
    </submittedName>
</protein>
<feature type="compositionally biased region" description="Basic and acidic residues" evidence="1">
    <location>
        <begin position="33"/>
        <end position="59"/>
    </location>
</feature>
<accession>A0A327M974</accession>
<dbReference type="InterPro" id="IPR025227">
    <property type="entry name" value="DUF4169"/>
</dbReference>
<dbReference type="EMBL" id="QLIX01000007">
    <property type="protein sequence ID" value="RAI58854.1"/>
    <property type="molecule type" value="Genomic_DNA"/>
</dbReference>
<feature type="region of interest" description="Disordered" evidence="1">
    <location>
        <begin position="21"/>
        <end position="65"/>
    </location>
</feature>
<dbReference type="RefSeq" id="WP_111470078.1">
    <property type="nucleotide sequence ID" value="NZ_QLIX01000007.1"/>
</dbReference>
<dbReference type="Proteomes" id="UP000249065">
    <property type="component" value="Unassembled WGS sequence"/>
</dbReference>
<comment type="caution">
    <text evidence="2">The sequence shown here is derived from an EMBL/GenBank/DDBJ whole genome shotgun (WGS) entry which is preliminary data.</text>
</comment>
<dbReference type="Pfam" id="PF13770">
    <property type="entry name" value="DUF4169"/>
    <property type="match status" value="1"/>
</dbReference>
<organism evidence="2 3">
    <name type="scientific">Roseicella frigidaeris</name>
    <dbReference type="NCBI Taxonomy" id="2230885"/>
    <lineage>
        <taxon>Bacteria</taxon>
        <taxon>Pseudomonadati</taxon>
        <taxon>Pseudomonadota</taxon>
        <taxon>Alphaproteobacteria</taxon>
        <taxon>Acetobacterales</taxon>
        <taxon>Roseomonadaceae</taxon>
        <taxon>Roseicella</taxon>
    </lineage>
</organism>
<proteinExistence type="predicted"/>